<evidence type="ECO:0000313" key="1">
    <source>
        <dbReference type="EMBL" id="GBN96433.1"/>
    </source>
</evidence>
<reference evidence="1 2" key="1">
    <citation type="journal article" date="2019" name="Sci. Rep.">
        <title>Orb-weaving spider Araneus ventricosus genome elucidates the spidroin gene catalogue.</title>
        <authorList>
            <person name="Kono N."/>
            <person name="Nakamura H."/>
            <person name="Ohtoshi R."/>
            <person name="Moran D.A.P."/>
            <person name="Shinohara A."/>
            <person name="Yoshida Y."/>
            <person name="Fujiwara M."/>
            <person name="Mori M."/>
            <person name="Tomita M."/>
            <person name="Arakawa K."/>
        </authorList>
    </citation>
    <scope>NUCLEOTIDE SEQUENCE [LARGE SCALE GENOMIC DNA]</scope>
</reference>
<organism evidence="1 2">
    <name type="scientific">Araneus ventricosus</name>
    <name type="common">Orbweaver spider</name>
    <name type="synonym">Epeira ventricosa</name>
    <dbReference type="NCBI Taxonomy" id="182803"/>
    <lineage>
        <taxon>Eukaryota</taxon>
        <taxon>Metazoa</taxon>
        <taxon>Ecdysozoa</taxon>
        <taxon>Arthropoda</taxon>
        <taxon>Chelicerata</taxon>
        <taxon>Arachnida</taxon>
        <taxon>Araneae</taxon>
        <taxon>Araneomorphae</taxon>
        <taxon>Entelegynae</taxon>
        <taxon>Araneoidea</taxon>
        <taxon>Araneidae</taxon>
        <taxon>Araneus</taxon>
    </lineage>
</organism>
<dbReference type="OrthoDB" id="6431089at2759"/>
<dbReference type="EMBL" id="BGPR01026588">
    <property type="protein sequence ID" value="GBN96433.1"/>
    <property type="molecule type" value="Genomic_DNA"/>
</dbReference>
<dbReference type="Proteomes" id="UP000499080">
    <property type="component" value="Unassembled WGS sequence"/>
</dbReference>
<sequence>MDRIQKSDTLKDKITSRLPAKRHPSIIIYDIPNDTTDEEIQASLKANTGIEKDLKLRFKLRGRKQETSHWIMEAPAEEFHKIIPVEKISVNWEIHNIKEFYHIQRCNNCHEYGHPAAKCTATRPFCGYCAQRHPTSKCRTWYPRCINCEHSNATKGTRYRTDHPASSPNCSSYKKEIQTYKNTRDY</sequence>
<evidence type="ECO:0008006" key="3">
    <source>
        <dbReference type="Google" id="ProtNLM"/>
    </source>
</evidence>
<name>A0A4Y2T9E9_ARAVE</name>
<dbReference type="AlphaFoldDB" id="A0A4Y2T9E9"/>
<comment type="caution">
    <text evidence="1">The sequence shown here is derived from an EMBL/GenBank/DDBJ whole genome shotgun (WGS) entry which is preliminary data.</text>
</comment>
<proteinExistence type="predicted"/>
<keyword evidence="2" id="KW-1185">Reference proteome</keyword>
<gene>
    <name evidence="1" type="ORF">AVEN_63122_1</name>
</gene>
<evidence type="ECO:0000313" key="2">
    <source>
        <dbReference type="Proteomes" id="UP000499080"/>
    </source>
</evidence>
<protein>
    <recommendedName>
        <fullName evidence="3">CCHC-type domain-containing protein</fullName>
    </recommendedName>
</protein>
<accession>A0A4Y2T9E9</accession>